<proteinExistence type="inferred from homology"/>
<feature type="domain" description="Activator of Hsp90 ATPase homologue 1/2-like C-terminal" evidence="2">
    <location>
        <begin position="12"/>
        <end position="141"/>
    </location>
</feature>
<dbReference type="InterPro" id="IPR013538">
    <property type="entry name" value="ASHA1/2-like_C"/>
</dbReference>
<dbReference type="EMBL" id="JAGGDJ010000063">
    <property type="protein sequence ID" value="MBO7748573.1"/>
    <property type="molecule type" value="Genomic_DNA"/>
</dbReference>
<dbReference type="RefSeq" id="WP_208851124.1">
    <property type="nucleotide sequence ID" value="NZ_JAGGDJ010000063.1"/>
</dbReference>
<reference evidence="3 4" key="1">
    <citation type="submission" date="2021-03" db="EMBL/GenBank/DDBJ databases">
        <title>Paenibacillus artemisicola MWE-103 whole genome sequence.</title>
        <authorList>
            <person name="Ham Y.J."/>
        </authorList>
    </citation>
    <scope>NUCLEOTIDE SEQUENCE [LARGE SCALE GENOMIC DNA]</scope>
    <source>
        <strain evidence="3 4">MWE-103</strain>
    </source>
</reference>
<name>A0ABS3WK06_9BACL</name>
<comment type="caution">
    <text evidence="3">The sequence shown here is derived from an EMBL/GenBank/DDBJ whole genome shotgun (WGS) entry which is preliminary data.</text>
</comment>
<accession>A0ABS3WK06</accession>
<keyword evidence="4" id="KW-1185">Reference proteome</keyword>
<dbReference type="Gene3D" id="3.30.530.20">
    <property type="match status" value="1"/>
</dbReference>
<comment type="similarity">
    <text evidence="1">Belongs to the AHA1 family.</text>
</comment>
<dbReference type="Pfam" id="PF08327">
    <property type="entry name" value="AHSA1"/>
    <property type="match status" value="1"/>
</dbReference>
<dbReference type="SUPFAM" id="SSF55961">
    <property type="entry name" value="Bet v1-like"/>
    <property type="match status" value="1"/>
</dbReference>
<evidence type="ECO:0000256" key="1">
    <source>
        <dbReference type="ARBA" id="ARBA00006817"/>
    </source>
</evidence>
<sequence>MEELKYELYIGAKPEDVWRALVSPEGTKAIFFGCVLETTFEPGSPFAYVGPGNDGDRTVHVYGTVVDCEANKRMSYLEHPGPSYRDNHEALETRVALTLEPVGETVKLTLVNDLWPEGHPSYANTKQSWPMILSNIKTYAETGKTLDFGW</sequence>
<evidence type="ECO:0000259" key="2">
    <source>
        <dbReference type="Pfam" id="PF08327"/>
    </source>
</evidence>
<evidence type="ECO:0000313" key="3">
    <source>
        <dbReference type="EMBL" id="MBO7748573.1"/>
    </source>
</evidence>
<gene>
    <name evidence="3" type="ORF">I8J29_30795</name>
</gene>
<dbReference type="CDD" id="cd08893">
    <property type="entry name" value="SRPBCC_CalC_Aha1-like_GntR-HTH"/>
    <property type="match status" value="1"/>
</dbReference>
<evidence type="ECO:0000313" key="4">
    <source>
        <dbReference type="Proteomes" id="UP000670947"/>
    </source>
</evidence>
<dbReference type="Proteomes" id="UP000670947">
    <property type="component" value="Unassembled WGS sequence"/>
</dbReference>
<organism evidence="3 4">
    <name type="scientific">Paenibacillus artemisiicola</name>
    <dbReference type="NCBI Taxonomy" id="1172618"/>
    <lineage>
        <taxon>Bacteria</taxon>
        <taxon>Bacillati</taxon>
        <taxon>Bacillota</taxon>
        <taxon>Bacilli</taxon>
        <taxon>Bacillales</taxon>
        <taxon>Paenibacillaceae</taxon>
        <taxon>Paenibacillus</taxon>
    </lineage>
</organism>
<dbReference type="InterPro" id="IPR023393">
    <property type="entry name" value="START-like_dom_sf"/>
</dbReference>
<protein>
    <submittedName>
        <fullName evidence="3">SRPBCC family protein</fullName>
    </submittedName>
</protein>